<proteinExistence type="inferred from homology"/>
<dbReference type="InterPro" id="IPR005599">
    <property type="entry name" value="GPI_mannosylTrfase"/>
</dbReference>
<dbReference type="OrthoDB" id="497541at2759"/>
<dbReference type="AlphaFoldDB" id="A0A813XWK0"/>
<dbReference type="UniPathway" id="UPA00378"/>
<dbReference type="PANTHER" id="PTHR22760:SF2">
    <property type="entry name" value="ALPHA-1,2-MANNOSYLTRANSFERASE ALG9"/>
    <property type="match status" value="1"/>
</dbReference>
<dbReference type="EMBL" id="CAJOBA010000487">
    <property type="protein sequence ID" value="CAF3536170.1"/>
    <property type="molecule type" value="Genomic_DNA"/>
</dbReference>
<evidence type="ECO:0000313" key="12">
    <source>
        <dbReference type="EMBL" id="CAF0872992.1"/>
    </source>
</evidence>
<evidence type="ECO:0000256" key="1">
    <source>
        <dbReference type="ARBA" id="ARBA00004477"/>
    </source>
</evidence>
<dbReference type="EMBL" id="CAJNOK010000487">
    <property type="protein sequence ID" value="CAF0756871.1"/>
    <property type="molecule type" value="Genomic_DNA"/>
</dbReference>
<accession>A0A813XWK0</accession>
<evidence type="ECO:0000256" key="4">
    <source>
        <dbReference type="ARBA" id="ARBA00022676"/>
    </source>
</evidence>
<dbReference type="Proteomes" id="UP000677228">
    <property type="component" value="Unassembled WGS sequence"/>
</dbReference>
<dbReference type="Proteomes" id="UP000682733">
    <property type="component" value="Unassembled WGS sequence"/>
</dbReference>
<evidence type="ECO:0000313" key="11">
    <source>
        <dbReference type="EMBL" id="CAF0756871.1"/>
    </source>
</evidence>
<feature type="transmembrane region" description="Helical" evidence="10">
    <location>
        <begin position="133"/>
        <end position="157"/>
    </location>
</feature>
<dbReference type="Pfam" id="PF03901">
    <property type="entry name" value="Glyco_transf_22"/>
    <property type="match status" value="3"/>
</dbReference>
<gene>
    <name evidence="12" type="ORF">GPM918_LOCUS7200</name>
    <name evidence="11" type="ORF">OVA965_LOCUS2331</name>
    <name evidence="14" type="ORF">SRO942_LOCUS7200</name>
    <name evidence="13" type="ORF">TMI583_LOCUS2331</name>
</gene>
<dbReference type="Proteomes" id="UP000663829">
    <property type="component" value="Unassembled WGS sequence"/>
</dbReference>
<organism evidence="12 15">
    <name type="scientific">Didymodactylos carnosus</name>
    <dbReference type="NCBI Taxonomy" id="1234261"/>
    <lineage>
        <taxon>Eukaryota</taxon>
        <taxon>Metazoa</taxon>
        <taxon>Spiralia</taxon>
        <taxon>Gnathifera</taxon>
        <taxon>Rotifera</taxon>
        <taxon>Eurotatoria</taxon>
        <taxon>Bdelloidea</taxon>
        <taxon>Philodinida</taxon>
        <taxon>Philodinidae</taxon>
        <taxon>Didymodactylos</taxon>
    </lineage>
</organism>
<evidence type="ECO:0000256" key="6">
    <source>
        <dbReference type="ARBA" id="ARBA00022692"/>
    </source>
</evidence>
<dbReference type="PANTHER" id="PTHR22760">
    <property type="entry name" value="GLYCOSYLTRANSFERASE"/>
    <property type="match status" value="1"/>
</dbReference>
<name>A0A813XWK0_9BILA</name>
<dbReference type="GO" id="GO:0005789">
    <property type="term" value="C:endoplasmic reticulum membrane"/>
    <property type="evidence" value="ECO:0007669"/>
    <property type="project" value="UniProtKB-SubCell"/>
</dbReference>
<dbReference type="EMBL" id="CAJNOQ010001161">
    <property type="protein sequence ID" value="CAF0872992.1"/>
    <property type="molecule type" value="Genomic_DNA"/>
</dbReference>
<sequence>MMKFIRSIQHRIDSINYPFVFMCLTTARILSALYNPIDDCDEVYNFYEPLHKVLYDDQPSFQTWEYSPHYAMRSYAYLLLHALPLYLIPITYKIPFTIIDSYYYGKLVITPFNHIKYNIFSKHGPTLYGTEPWTYYLTNGILNFNIVYPLAFIGLLITNVMPRLTKKFRSVLKKQKFILLNDVQIQKTCLLLVIFIVHALLSLSRTIAIIRGYSGSMRLLRDVNTTVEFHQNLESPLNVCIGKDWYRFPSHFFLPERYQLQFIRSEFRGQLPKHYSRLSNATKIIHNDLNDENKEEISHYVDITNCQYIIDHDSPEETKLEPNYAYYPNMKQISATKMILSSKSHAIFRAFYVPFLTEMYTKQTYLHLLRNNQQDANE</sequence>
<evidence type="ECO:0000256" key="5">
    <source>
        <dbReference type="ARBA" id="ARBA00022679"/>
    </source>
</evidence>
<dbReference type="Proteomes" id="UP000681722">
    <property type="component" value="Unassembled WGS sequence"/>
</dbReference>
<evidence type="ECO:0000313" key="15">
    <source>
        <dbReference type="Proteomes" id="UP000663829"/>
    </source>
</evidence>
<keyword evidence="5" id="KW-0808">Transferase</keyword>
<dbReference type="EC" id="2.4.1.-" evidence="10"/>
<comment type="pathway">
    <text evidence="2">Protein modification; protein glycosylation.</text>
</comment>
<evidence type="ECO:0000256" key="3">
    <source>
        <dbReference type="ARBA" id="ARBA00007063"/>
    </source>
</evidence>
<comment type="similarity">
    <text evidence="3 10">Belongs to the glycosyltransferase 22 family.</text>
</comment>
<feature type="transmembrane region" description="Helical" evidence="10">
    <location>
        <begin position="178"/>
        <end position="201"/>
    </location>
</feature>
<keyword evidence="15" id="KW-1185">Reference proteome</keyword>
<comment type="caution">
    <text evidence="12">The sequence shown here is derived from an EMBL/GenBank/DDBJ whole genome shotgun (WGS) entry which is preliminary data.</text>
</comment>
<reference evidence="12" key="1">
    <citation type="submission" date="2021-02" db="EMBL/GenBank/DDBJ databases">
        <authorList>
            <person name="Nowell W R."/>
        </authorList>
    </citation>
    <scope>NUCLEOTIDE SEQUENCE</scope>
</reference>
<evidence type="ECO:0000256" key="7">
    <source>
        <dbReference type="ARBA" id="ARBA00022824"/>
    </source>
</evidence>
<comment type="caution">
    <text evidence="10">Lacks conserved residue(s) required for the propagation of feature annotation.</text>
</comment>
<dbReference type="GO" id="GO:0000026">
    <property type="term" value="F:alpha-1,2-mannosyltransferase activity"/>
    <property type="evidence" value="ECO:0007669"/>
    <property type="project" value="TreeGrafter"/>
</dbReference>
<keyword evidence="4 10" id="KW-0328">Glycosyltransferase</keyword>
<dbReference type="GO" id="GO:0006487">
    <property type="term" value="P:protein N-linked glycosylation"/>
    <property type="evidence" value="ECO:0007669"/>
    <property type="project" value="TreeGrafter"/>
</dbReference>
<keyword evidence="7 10" id="KW-0256">Endoplasmic reticulum</keyword>
<keyword evidence="9 10" id="KW-0472">Membrane</keyword>
<protein>
    <recommendedName>
        <fullName evidence="10">Mannosyltransferase</fullName>
        <ecNumber evidence="10">2.4.1.-</ecNumber>
    </recommendedName>
</protein>
<keyword evidence="8 10" id="KW-1133">Transmembrane helix</keyword>
<evidence type="ECO:0000256" key="9">
    <source>
        <dbReference type="ARBA" id="ARBA00023136"/>
    </source>
</evidence>
<feature type="transmembrane region" description="Helical" evidence="10">
    <location>
        <begin position="75"/>
        <end position="94"/>
    </location>
</feature>
<dbReference type="EMBL" id="CAJOBC010001161">
    <property type="protein sequence ID" value="CAF3660186.1"/>
    <property type="molecule type" value="Genomic_DNA"/>
</dbReference>
<evidence type="ECO:0000256" key="8">
    <source>
        <dbReference type="ARBA" id="ARBA00022989"/>
    </source>
</evidence>
<keyword evidence="6 10" id="KW-0812">Transmembrane</keyword>
<evidence type="ECO:0000256" key="10">
    <source>
        <dbReference type="RuleBase" id="RU363075"/>
    </source>
</evidence>
<evidence type="ECO:0000313" key="14">
    <source>
        <dbReference type="EMBL" id="CAF3660186.1"/>
    </source>
</evidence>
<evidence type="ECO:0000313" key="13">
    <source>
        <dbReference type="EMBL" id="CAF3536170.1"/>
    </source>
</evidence>
<evidence type="ECO:0000256" key="2">
    <source>
        <dbReference type="ARBA" id="ARBA00004922"/>
    </source>
</evidence>
<comment type="subcellular location">
    <subcellularLocation>
        <location evidence="1 10">Endoplasmic reticulum membrane</location>
        <topology evidence="1 10">Multi-pass membrane protein</topology>
    </subcellularLocation>
</comment>